<dbReference type="Proteomes" id="UP000724874">
    <property type="component" value="Unassembled WGS sequence"/>
</dbReference>
<feature type="chain" id="PRO_5040156691" description="Secreted protein" evidence="1">
    <location>
        <begin position="21"/>
        <end position="167"/>
    </location>
</feature>
<keyword evidence="3" id="KW-1185">Reference proteome</keyword>
<gene>
    <name evidence="2" type="ORF">CPB84DRAFT_1768573</name>
</gene>
<protein>
    <recommendedName>
        <fullName evidence="4">Secreted protein</fullName>
    </recommendedName>
</protein>
<evidence type="ECO:0000256" key="1">
    <source>
        <dbReference type="SAM" id="SignalP"/>
    </source>
</evidence>
<dbReference type="EMBL" id="JADNYJ010000014">
    <property type="protein sequence ID" value="KAF8907697.1"/>
    <property type="molecule type" value="Genomic_DNA"/>
</dbReference>
<dbReference type="AlphaFoldDB" id="A0A9P5NXZ2"/>
<sequence>MFKKLALLVTVFCAATFAAGSILVKRDFSSPILPDPRIEDFGCVVVQRADGNGGAPYAAVSGAGNHCAQFDITHESDTDGYRFLERSTNKMMSHSSGSDWIYFDRDADDASGDTLFYRERYRFWNSPNTFVYTLRPSNSDNVIFAQYDSGDMNVKGSGFRAFVVYSL</sequence>
<feature type="signal peptide" evidence="1">
    <location>
        <begin position="1"/>
        <end position="20"/>
    </location>
</feature>
<organism evidence="2 3">
    <name type="scientific">Gymnopilus junonius</name>
    <name type="common">Spectacular rustgill mushroom</name>
    <name type="synonym">Gymnopilus spectabilis subsp. junonius</name>
    <dbReference type="NCBI Taxonomy" id="109634"/>
    <lineage>
        <taxon>Eukaryota</taxon>
        <taxon>Fungi</taxon>
        <taxon>Dikarya</taxon>
        <taxon>Basidiomycota</taxon>
        <taxon>Agaricomycotina</taxon>
        <taxon>Agaricomycetes</taxon>
        <taxon>Agaricomycetidae</taxon>
        <taxon>Agaricales</taxon>
        <taxon>Agaricineae</taxon>
        <taxon>Hymenogastraceae</taxon>
        <taxon>Gymnopilus</taxon>
    </lineage>
</organism>
<evidence type="ECO:0000313" key="2">
    <source>
        <dbReference type="EMBL" id="KAF8907697.1"/>
    </source>
</evidence>
<name>A0A9P5NXZ2_GYMJU</name>
<keyword evidence="1" id="KW-0732">Signal</keyword>
<proteinExistence type="predicted"/>
<dbReference type="OrthoDB" id="2963042at2759"/>
<reference evidence="2" key="1">
    <citation type="submission" date="2020-11" db="EMBL/GenBank/DDBJ databases">
        <authorList>
            <consortium name="DOE Joint Genome Institute"/>
            <person name="Ahrendt S."/>
            <person name="Riley R."/>
            <person name="Andreopoulos W."/>
            <person name="LaButti K."/>
            <person name="Pangilinan J."/>
            <person name="Ruiz-duenas F.J."/>
            <person name="Barrasa J.M."/>
            <person name="Sanchez-Garcia M."/>
            <person name="Camarero S."/>
            <person name="Miyauchi S."/>
            <person name="Serrano A."/>
            <person name="Linde D."/>
            <person name="Babiker R."/>
            <person name="Drula E."/>
            <person name="Ayuso-Fernandez I."/>
            <person name="Pacheco R."/>
            <person name="Padilla G."/>
            <person name="Ferreira P."/>
            <person name="Barriuso J."/>
            <person name="Kellner H."/>
            <person name="Castanera R."/>
            <person name="Alfaro M."/>
            <person name="Ramirez L."/>
            <person name="Pisabarro A.G."/>
            <person name="Kuo A."/>
            <person name="Tritt A."/>
            <person name="Lipzen A."/>
            <person name="He G."/>
            <person name="Yan M."/>
            <person name="Ng V."/>
            <person name="Cullen D."/>
            <person name="Martin F."/>
            <person name="Rosso M.-N."/>
            <person name="Henrissat B."/>
            <person name="Hibbett D."/>
            <person name="Martinez A.T."/>
            <person name="Grigoriev I.V."/>
        </authorList>
    </citation>
    <scope>NUCLEOTIDE SEQUENCE</scope>
    <source>
        <strain evidence="2">AH 44721</strain>
    </source>
</reference>
<evidence type="ECO:0008006" key="4">
    <source>
        <dbReference type="Google" id="ProtNLM"/>
    </source>
</evidence>
<accession>A0A9P5NXZ2</accession>
<comment type="caution">
    <text evidence="2">The sequence shown here is derived from an EMBL/GenBank/DDBJ whole genome shotgun (WGS) entry which is preliminary data.</text>
</comment>
<evidence type="ECO:0000313" key="3">
    <source>
        <dbReference type="Proteomes" id="UP000724874"/>
    </source>
</evidence>